<dbReference type="STRING" id="760192.Halhy_0586"/>
<dbReference type="Pfam" id="PF07606">
    <property type="entry name" value="DUF1569"/>
    <property type="match status" value="1"/>
</dbReference>
<evidence type="ECO:0000313" key="2">
    <source>
        <dbReference type="Proteomes" id="UP000008461"/>
    </source>
</evidence>
<keyword evidence="2" id="KW-1185">Reference proteome</keyword>
<dbReference type="Gene3D" id="1.20.120.450">
    <property type="entry name" value="dinb family like domain"/>
    <property type="match status" value="1"/>
</dbReference>
<gene>
    <name evidence="1" type="ordered locus">Halhy_0586</name>
</gene>
<proteinExistence type="predicted"/>
<reference key="2">
    <citation type="submission" date="2011-04" db="EMBL/GenBank/DDBJ databases">
        <title>Complete sequence of chromosome of Haliscomenobacter hydrossis DSM 1100.</title>
        <authorList>
            <consortium name="US DOE Joint Genome Institute (JGI-PGF)"/>
            <person name="Lucas S."/>
            <person name="Han J."/>
            <person name="Lapidus A."/>
            <person name="Bruce D."/>
            <person name="Goodwin L."/>
            <person name="Pitluck S."/>
            <person name="Peters L."/>
            <person name="Kyrpides N."/>
            <person name="Mavromatis K."/>
            <person name="Ivanova N."/>
            <person name="Ovchinnikova G."/>
            <person name="Pagani I."/>
            <person name="Daligault H."/>
            <person name="Detter J.C."/>
            <person name="Han C."/>
            <person name="Land M."/>
            <person name="Hauser L."/>
            <person name="Markowitz V."/>
            <person name="Cheng J.-F."/>
            <person name="Hugenholtz P."/>
            <person name="Woyke T."/>
            <person name="Wu D."/>
            <person name="Verbarg S."/>
            <person name="Frueling A."/>
            <person name="Brambilla E."/>
            <person name="Klenk H.-P."/>
            <person name="Eisen J.A."/>
        </authorList>
    </citation>
    <scope>NUCLEOTIDE SEQUENCE</scope>
    <source>
        <strain>DSM 1100</strain>
    </source>
</reference>
<evidence type="ECO:0000313" key="1">
    <source>
        <dbReference type="EMBL" id="AEE48495.1"/>
    </source>
</evidence>
<name>F4L0I3_HALH1</name>
<dbReference type="AlphaFoldDB" id="F4L0I3"/>
<protein>
    <recommendedName>
        <fullName evidence="3">DinB-like domain-containing protein</fullName>
    </recommendedName>
</protein>
<organism evidence="1 2">
    <name type="scientific">Haliscomenobacter hydrossis (strain ATCC 27775 / DSM 1100 / LMG 10767 / O)</name>
    <dbReference type="NCBI Taxonomy" id="760192"/>
    <lineage>
        <taxon>Bacteria</taxon>
        <taxon>Pseudomonadati</taxon>
        <taxon>Bacteroidota</taxon>
        <taxon>Saprospiria</taxon>
        <taxon>Saprospirales</taxon>
        <taxon>Haliscomenobacteraceae</taxon>
        <taxon>Haliscomenobacter</taxon>
    </lineage>
</organism>
<dbReference type="InterPro" id="IPR034660">
    <property type="entry name" value="DinB/YfiT-like"/>
</dbReference>
<sequence length="149" mass="16979">MTLFDLADNQTIVARIQSLEPNTPNQWGKMNVAQMLAHCVQPMKIAFREVKSKRGLIGFLFGGMAKRKYITKGNDFDKNLPTHPTFVQTGAPDFSVQKELLISYVQRWITEGSAAITTDEHPFFGKMSAEDWDKLMIKHLDHHLRQFGA</sequence>
<reference evidence="1 2" key="1">
    <citation type="journal article" date="2011" name="Stand. Genomic Sci.">
        <title>Complete genome sequence of Haliscomenobacter hydrossis type strain (O).</title>
        <authorList>
            <consortium name="US DOE Joint Genome Institute (JGI-PGF)"/>
            <person name="Daligault H."/>
            <person name="Lapidus A."/>
            <person name="Zeytun A."/>
            <person name="Nolan M."/>
            <person name="Lucas S."/>
            <person name="Del Rio T.G."/>
            <person name="Tice H."/>
            <person name="Cheng J.F."/>
            <person name="Tapia R."/>
            <person name="Han C."/>
            <person name="Goodwin L."/>
            <person name="Pitluck S."/>
            <person name="Liolios K."/>
            <person name="Pagani I."/>
            <person name="Ivanova N."/>
            <person name="Huntemann M."/>
            <person name="Mavromatis K."/>
            <person name="Mikhailova N."/>
            <person name="Pati A."/>
            <person name="Chen A."/>
            <person name="Palaniappan K."/>
            <person name="Land M."/>
            <person name="Hauser L."/>
            <person name="Brambilla E.M."/>
            <person name="Rohde M."/>
            <person name="Verbarg S."/>
            <person name="Goker M."/>
            <person name="Bristow J."/>
            <person name="Eisen J.A."/>
            <person name="Markowitz V."/>
            <person name="Hugenholtz P."/>
            <person name="Kyrpides N.C."/>
            <person name="Klenk H.P."/>
            <person name="Woyke T."/>
        </authorList>
    </citation>
    <scope>NUCLEOTIDE SEQUENCE [LARGE SCALE GENOMIC DNA]</scope>
    <source>
        <strain evidence="2">ATCC 27775 / DSM 1100 / LMG 10767 / O</strain>
    </source>
</reference>
<dbReference type="HOGENOM" id="CLU_142853_0_0_10"/>
<accession>F4L0I3</accession>
<dbReference type="Proteomes" id="UP000008461">
    <property type="component" value="Chromosome"/>
</dbReference>
<dbReference type="KEGG" id="hhy:Halhy_0586"/>
<dbReference type="RefSeq" id="WP_013763059.1">
    <property type="nucleotide sequence ID" value="NC_015510.1"/>
</dbReference>
<dbReference type="EMBL" id="CP002691">
    <property type="protein sequence ID" value="AEE48495.1"/>
    <property type="molecule type" value="Genomic_DNA"/>
</dbReference>
<dbReference type="eggNOG" id="ENOG502ZRUR">
    <property type="taxonomic scope" value="Bacteria"/>
</dbReference>
<dbReference type="OrthoDB" id="2599194at2"/>
<evidence type="ECO:0008006" key="3">
    <source>
        <dbReference type="Google" id="ProtNLM"/>
    </source>
</evidence>
<dbReference type="InterPro" id="IPR011463">
    <property type="entry name" value="DUF1569"/>
</dbReference>